<protein>
    <submittedName>
        <fullName evidence="2">DUF1858 domain-containing protein</fullName>
    </submittedName>
</protein>
<dbReference type="InterPro" id="IPR015077">
    <property type="entry name" value="DUF1858"/>
</dbReference>
<keyword evidence="3" id="KW-1185">Reference proteome</keyword>
<evidence type="ECO:0000313" key="2">
    <source>
        <dbReference type="EMBL" id="QDY99891.1"/>
    </source>
</evidence>
<organism evidence="2 3">
    <name type="scientific">Nitratireductor mangrovi</name>
    <dbReference type="NCBI Taxonomy" id="2599600"/>
    <lineage>
        <taxon>Bacteria</taxon>
        <taxon>Pseudomonadati</taxon>
        <taxon>Pseudomonadota</taxon>
        <taxon>Alphaproteobacteria</taxon>
        <taxon>Hyphomicrobiales</taxon>
        <taxon>Phyllobacteriaceae</taxon>
        <taxon>Nitratireductor</taxon>
    </lineage>
</organism>
<gene>
    <name evidence="2" type="ORF">FQ775_05605</name>
</gene>
<dbReference type="RefSeq" id="WP_146298545.1">
    <property type="nucleotide sequence ID" value="NZ_CP042301.2"/>
</dbReference>
<dbReference type="PANTHER" id="PTHR39341">
    <property type="entry name" value="BSL7085 PROTEIN"/>
    <property type="match status" value="1"/>
</dbReference>
<dbReference type="EMBL" id="CP042301">
    <property type="protein sequence ID" value="QDY99891.1"/>
    <property type="molecule type" value="Genomic_DNA"/>
</dbReference>
<accession>A0A5B8KWF7</accession>
<dbReference type="PANTHER" id="PTHR39341:SF1">
    <property type="entry name" value="DUF1858 DOMAIN-CONTAINING PROTEIN"/>
    <property type="match status" value="1"/>
</dbReference>
<dbReference type="OrthoDB" id="5397989at2"/>
<feature type="domain" description="DUF1858" evidence="1">
    <location>
        <begin position="7"/>
        <end position="56"/>
    </location>
</feature>
<sequence>MKPSTLDPDMPVDEIMRRWPATVGVMMRHGMLCVGCPIGGFHTVTEACEEHGLEETAFVSELLTAMNG</sequence>
<dbReference type="KEGG" id="niy:FQ775_05605"/>
<evidence type="ECO:0000259" key="1">
    <source>
        <dbReference type="Pfam" id="PF08984"/>
    </source>
</evidence>
<dbReference type="NCBIfam" id="TIGR03980">
    <property type="entry name" value="prismane_assoc"/>
    <property type="match status" value="1"/>
</dbReference>
<name>A0A5B8KWF7_9HYPH</name>
<dbReference type="Gene3D" id="1.10.3910.10">
    <property type="entry name" value="SP0561-like"/>
    <property type="match status" value="1"/>
</dbReference>
<dbReference type="Proteomes" id="UP000321389">
    <property type="component" value="Chromosome"/>
</dbReference>
<dbReference type="Pfam" id="PF08984">
    <property type="entry name" value="DUF1858"/>
    <property type="match status" value="1"/>
</dbReference>
<evidence type="ECO:0000313" key="3">
    <source>
        <dbReference type="Proteomes" id="UP000321389"/>
    </source>
</evidence>
<reference evidence="2" key="1">
    <citation type="submission" date="2020-04" db="EMBL/GenBank/DDBJ databases">
        <title>Nitratireductor sp. nov. isolated from mangrove soil.</title>
        <authorList>
            <person name="Ye Y."/>
        </authorList>
    </citation>
    <scope>NUCLEOTIDE SEQUENCE</scope>
    <source>
        <strain evidence="2">SY7</strain>
    </source>
</reference>
<dbReference type="InterPro" id="IPR023883">
    <property type="entry name" value="CHP03980_redox-disulphide"/>
</dbReference>
<proteinExistence type="predicted"/>
<dbReference type="InterPro" id="IPR038062">
    <property type="entry name" value="ScdA-like_N_sf"/>
</dbReference>
<dbReference type="SUPFAM" id="SSF140683">
    <property type="entry name" value="SP0561-like"/>
    <property type="match status" value="1"/>
</dbReference>
<dbReference type="AlphaFoldDB" id="A0A5B8KWF7"/>